<protein>
    <submittedName>
        <fullName evidence="2">Uncharacterized protein</fullName>
    </submittedName>
</protein>
<reference evidence="2 3" key="1">
    <citation type="submission" date="2023-01" db="EMBL/GenBank/DDBJ databases">
        <title>Xanthomonas hawaiianensis sp. nov. isolated from Araceae family in Hawaii.</title>
        <authorList>
            <person name="Chunag S.-C."/>
            <person name="Dobhal S."/>
            <person name="Alvarez A."/>
            <person name="Arif M."/>
        </authorList>
    </citation>
    <scope>NUCLEOTIDE SEQUENCE [LARGE SCALE GENOMIC DNA]</scope>
    <source>
        <strain evidence="2 3">A2111</strain>
    </source>
</reference>
<keyword evidence="3" id="KW-1185">Reference proteome</keyword>
<evidence type="ECO:0000313" key="3">
    <source>
        <dbReference type="Proteomes" id="UP001260534"/>
    </source>
</evidence>
<sequence length="77" mass="8716">MSVSIEVFTPVRDGFYRQGLGDPLMLGKPHEISFPQEVFTVKDRFGLNSKREGLDPTSGSYRQRYSQPVVLASDSHR</sequence>
<feature type="compositionally biased region" description="Polar residues" evidence="1">
    <location>
        <begin position="57"/>
        <end position="66"/>
    </location>
</feature>
<gene>
    <name evidence="2" type="ORF">PNQ69_20160</name>
</gene>
<evidence type="ECO:0000256" key="1">
    <source>
        <dbReference type="SAM" id="MobiDB-lite"/>
    </source>
</evidence>
<accession>A0ABU2IAC4</accession>
<organism evidence="2 3">
    <name type="scientific">Xanthomonas hawaiiensis</name>
    <dbReference type="NCBI Taxonomy" id="3003247"/>
    <lineage>
        <taxon>Bacteria</taxon>
        <taxon>Pseudomonadati</taxon>
        <taxon>Pseudomonadota</taxon>
        <taxon>Gammaproteobacteria</taxon>
        <taxon>Lysobacterales</taxon>
        <taxon>Lysobacteraceae</taxon>
        <taxon>Xanthomonas</taxon>
    </lineage>
</organism>
<evidence type="ECO:0000313" key="2">
    <source>
        <dbReference type="EMBL" id="MDS9995087.1"/>
    </source>
</evidence>
<dbReference type="RefSeq" id="WP_209230914.1">
    <property type="nucleotide sequence ID" value="NZ_JAGHXG010000010.1"/>
</dbReference>
<dbReference type="Proteomes" id="UP001260534">
    <property type="component" value="Unassembled WGS sequence"/>
</dbReference>
<dbReference type="EMBL" id="JAQMHB010000001">
    <property type="protein sequence ID" value="MDS9995087.1"/>
    <property type="molecule type" value="Genomic_DNA"/>
</dbReference>
<proteinExistence type="predicted"/>
<comment type="caution">
    <text evidence="2">The sequence shown here is derived from an EMBL/GenBank/DDBJ whole genome shotgun (WGS) entry which is preliminary data.</text>
</comment>
<name>A0ABU2IAC4_9XANT</name>
<feature type="region of interest" description="Disordered" evidence="1">
    <location>
        <begin position="49"/>
        <end position="77"/>
    </location>
</feature>